<dbReference type="PANTHER" id="PTHR34883">
    <property type="entry name" value="SERINE-RICH PROTEIN, PUTATIVE-RELATED-RELATED"/>
    <property type="match status" value="1"/>
</dbReference>
<feature type="region of interest" description="Disordered" evidence="1">
    <location>
        <begin position="25"/>
        <end position="49"/>
    </location>
</feature>
<evidence type="ECO:0000256" key="2">
    <source>
        <dbReference type="SAM" id="SignalP"/>
    </source>
</evidence>
<feature type="compositionally biased region" description="Low complexity" evidence="1">
    <location>
        <begin position="186"/>
        <end position="229"/>
    </location>
</feature>
<protein>
    <submittedName>
        <fullName evidence="3">Cupredoxin</fullName>
    </submittedName>
</protein>
<dbReference type="PANTHER" id="PTHR34883:SF15">
    <property type="entry name" value="EXTRACELLULAR SERINE-RICH PROTEIN"/>
    <property type="match status" value="1"/>
</dbReference>
<keyword evidence="2" id="KW-0732">Signal</keyword>
<dbReference type="CDD" id="cd00920">
    <property type="entry name" value="Cupredoxin"/>
    <property type="match status" value="1"/>
</dbReference>
<reference evidence="3 4" key="1">
    <citation type="journal article" date="2023" name="IMA Fungus">
        <title>Comparative genomic study of the Penicillium genus elucidates a diverse pangenome and 15 lateral gene transfer events.</title>
        <authorList>
            <person name="Petersen C."/>
            <person name="Sorensen T."/>
            <person name="Nielsen M.R."/>
            <person name="Sondergaard T.E."/>
            <person name="Sorensen J.L."/>
            <person name="Fitzpatrick D.A."/>
            <person name="Frisvad J.C."/>
            <person name="Nielsen K.L."/>
        </authorList>
    </citation>
    <scope>NUCLEOTIDE SEQUENCE [LARGE SCALE GENOMIC DNA]</scope>
    <source>
        <strain evidence="3 4">IBT 35679</strain>
    </source>
</reference>
<accession>A0AAD6CTC9</accession>
<feature type="signal peptide" evidence="2">
    <location>
        <begin position="1"/>
        <end position="19"/>
    </location>
</feature>
<sequence>MFVIQQLILVLFWVSGIKAQYGGGDSSMNTESLSSTQSTSSSSTQATANPVQSINVGEDGFTFSPDTLTVSPGDKVEFHFFPGDHSVTQASFTNPCHPLSDRSIFSGFVSTTNSEAKEVFTLIVNDTNPIWLYCAQIGHCQAGMVAVINPPMSGQDTLAAFKAAAAEMSSSSEPSSIQGGVLGVPSNSSTSTSDGSTATSTAGGTSRSSSNISISTTSSTSSNTSGSSSPKHHVCG</sequence>
<keyword evidence="4" id="KW-1185">Reference proteome</keyword>
<organism evidence="3 4">
    <name type="scientific">Penicillium frequentans</name>
    <dbReference type="NCBI Taxonomy" id="3151616"/>
    <lineage>
        <taxon>Eukaryota</taxon>
        <taxon>Fungi</taxon>
        <taxon>Dikarya</taxon>
        <taxon>Ascomycota</taxon>
        <taxon>Pezizomycotina</taxon>
        <taxon>Eurotiomycetes</taxon>
        <taxon>Eurotiomycetidae</taxon>
        <taxon>Eurotiales</taxon>
        <taxon>Aspergillaceae</taxon>
        <taxon>Penicillium</taxon>
    </lineage>
</organism>
<dbReference type="EMBL" id="JAQIZZ010000006">
    <property type="protein sequence ID" value="KAJ5537517.1"/>
    <property type="molecule type" value="Genomic_DNA"/>
</dbReference>
<dbReference type="SUPFAM" id="SSF49503">
    <property type="entry name" value="Cupredoxins"/>
    <property type="match status" value="1"/>
</dbReference>
<feature type="region of interest" description="Disordered" evidence="1">
    <location>
        <begin position="170"/>
        <end position="236"/>
    </location>
</feature>
<dbReference type="InterPro" id="IPR052953">
    <property type="entry name" value="Ser-rich/MCO-related"/>
</dbReference>
<evidence type="ECO:0000313" key="3">
    <source>
        <dbReference type="EMBL" id="KAJ5537517.1"/>
    </source>
</evidence>
<dbReference type="Gene3D" id="2.60.40.420">
    <property type="entry name" value="Cupredoxins - blue copper proteins"/>
    <property type="match status" value="1"/>
</dbReference>
<evidence type="ECO:0000313" key="4">
    <source>
        <dbReference type="Proteomes" id="UP001220324"/>
    </source>
</evidence>
<dbReference type="Proteomes" id="UP001220324">
    <property type="component" value="Unassembled WGS sequence"/>
</dbReference>
<gene>
    <name evidence="3" type="ORF">N7494_006996</name>
</gene>
<dbReference type="InterPro" id="IPR008972">
    <property type="entry name" value="Cupredoxin"/>
</dbReference>
<feature type="chain" id="PRO_5042277858" evidence="2">
    <location>
        <begin position="20"/>
        <end position="236"/>
    </location>
</feature>
<name>A0AAD6CTC9_9EURO</name>
<evidence type="ECO:0000256" key="1">
    <source>
        <dbReference type="SAM" id="MobiDB-lite"/>
    </source>
</evidence>
<proteinExistence type="predicted"/>
<dbReference type="AlphaFoldDB" id="A0AAD6CTC9"/>
<feature type="compositionally biased region" description="Low complexity" evidence="1">
    <location>
        <begin position="34"/>
        <end position="48"/>
    </location>
</feature>
<comment type="caution">
    <text evidence="3">The sequence shown here is derived from an EMBL/GenBank/DDBJ whole genome shotgun (WGS) entry which is preliminary data.</text>
</comment>